<evidence type="ECO:0000256" key="1">
    <source>
        <dbReference type="SAM" id="MobiDB-lite"/>
    </source>
</evidence>
<dbReference type="Pfam" id="PF05136">
    <property type="entry name" value="Phage_portal_2"/>
    <property type="match status" value="1"/>
</dbReference>
<comment type="caution">
    <text evidence="2">The sequence shown here is derived from an EMBL/GenBank/DDBJ whole genome shotgun (WGS) entry which is preliminary data.</text>
</comment>
<protein>
    <submittedName>
        <fullName evidence="2">Phage portal protein</fullName>
    </submittedName>
</protein>
<accession>A0ABD6HVI8</accession>
<feature type="region of interest" description="Disordered" evidence="1">
    <location>
        <begin position="477"/>
        <end position="507"/>
    </location>
</feature>
<dbReference type="EMBL" id="WNKC01000012">
    <property type="protein sequence ID" value="MVF06588.1"/>
    <property type="molecule type" value="Genomic_DNA"/>
</dbReference>
<evidence type="ECO:0000313" key="2">
    <source>
        <dbReference type="EMBL" id="MVF06588.1"/>
    </source>
</evidence>
<reference evidence="2 3" key="1">
    <citation type="submission" date="2019-11" db="EMBL/GenBank/DDBJ databases">
        <title>Whole genome sequence of a plant growth promoting strain Serratia marcescens BTL07 isolated from the rhizoplane of Chili (Capsicum annuum).</title>
        <authorList>
            <person name="Dutta S."/>
            <person name="Khatun A."/>
            <person name="Gupta D.R."/>
            <person name="Surovy M.Z."/>
            <person name="Rahman M.M."/>
            <person name="Mahmud N.U."/>
            <person name="Emes R."/>
            <person name="Warry A."/>
            <person name="West H."/>
            <person name="Clarke M.L."/>
            <person name="Islam M.T."/>
        </authorList>
    </citation>
    <scope>NUCLEOTIDE SEQUENCE [LARGE SCALE GENOMIC DNA]</scope>
    <source>
        <strain evidence="2 3">BTL07</strain>
    </source>
</reference>
<dbReference type="NCBIfam" id="TIGR01539">
    <property type="entry name" value="portal_lambda"/>
    <property type="match status" value="1"/>
</dbReference>
<organism evidence="2 3">
    <name type="scientific">Serratia marcescens</name>
    <dbReference type="NCBI Taxonomy" id="615"/>
    <lineage>
        <taxon>Bacteria</taxon>
        <taxon>Pseudomonadati</taxon>
        <taxon>Pseudomonadota</taxon>
        <taxon>Gammaproteobacteria</taxon>
        <taxon>Enterobacterales</taxon>
        <taxon>Yersiniaceae</taxon>
        <taxon>Serratia</taxon>
    </lineage>
</organism>
<dbReference type="Proteomes" id="UP000443014">
    <property type="component" value="Unassembled WGS sequence"/>
</dbReference>
<evidence type="ECO:0000313" key="3">
    <source>
        <dbReference type="Proteomes" id="UP000443014"/>
    </source>
</evidence>
<name>A0ABD6HVI8_SERMA</name>
<sequence length="507" mass="56581">MGIFEKTLGALAPGWALSRARSRYQLKAYEATNSSRLHKAKREGRAADTAVFASGVSLREQARWLDENHDIVIGILDKLEERVIGSNGIQVEPQPLRHDGTLHEECAEILAKHWSEWSVRPEVTGMFTRAEMERLILRSALRDGEVFTQLVRGPVSGLSHATSVPLSLECLEADFVPMNLNSLNSGNVVQGIEVNGWGRPVAFNVYKAHPASSLRMSTATKRVPAENMLHLAMRKRLHQLRGVSLLHGVITRLSDIKDYEESERVAARIAASLGFYIKRGDASQGEDGEYSEPGTHRHFDIAPGVIYDDLRPGEDLGMVESNRPNVHLYEFRNGQLRAVAGGTRGSYSSIARDYNGSYSSQRQELVEGFEGYYVLQNWFVGQQSRPVYRAWIDMLRLSKIKLPDDVDMSTLYNALYLGPVMPWIDPEKEAKAWKAIVRGGAGTEAEWIRARGESPQEIKRQRVREIEFNRKNGLVLDSDAANDSGAKANEEDTTPAVDGAKGKPERD</sequence>
<proteinExistence type="predicted"/>
<dbReference type="InterPro" id="IPR006429">
    <property type="entry name" value="Phage_lambda_portal"/>
</dbReference>
<gene>
    <name evidence="2" type="ORF">GMA22_25475</name>
</gene>
<dbReference type="AlphaFoldDB" id="A0ABD6HVI8"/>
<dbReference type="RefSeq" id="WP_156866578.1">
    <property type="nucleotide sequence ID" value="NZ_WNKC01000012.1"/>
</dbReference>